<comment type="similarity">
    <text evidence="1">Belongs to the protein kinase superfamily. NEK Ser/Thr protein kinase family. NIMA subfamily.</text>
</comment>
<keyword evidence="7 10" id="KW-0067">ATP-binding</keyword>
<evidence type="ECO:0000256" key="2">
    <source>
        <dbReference type="ARBA" id="ARBA00012513"/>
    </source>
</evidence>
<keyword evidence="3" id="KW-0723">Serine/threonine-protein kinase</keyword>
<keyword evidence="5 10" id="KW-0547">Nucleotide-binding</keyword>
<dbReference type="SMART" id="SM00220">
    <property type="entry name" value="S_TKc"/>
    <property type="match status" value="1"/>
</dbReference>
<dbReference type="InterPro" id="IPR017441">
    <property type="entry name" value="Protein_kinase_ATP_BS"/>
</dbReference>
<evidence type="ECO:0000256" key="10">
    <source>
        <dbReference type="PROSITE-ProRule" id="PRU10141"/>
    </source>
</evidence>
<dbReference type="Gene3D" id="1.10.510.10">
    <property type="entry name" value="Transferase(Phosphotransferase) domain 1"/>
    <property type="match status" value="1"/>
</dbReference>
<evidence type="ECO:0000313" key="13">
    <source>
        <dbReference type="EMBL" id="CAD1817950.1"/>
    </source>
</evidence>
<dbReference type="CDD" id="cd08215">
    <property type="entry name" value="STKc_Nek"/>
    <property type="match status" value="1"/>
</dbReference>
<feature type="compositionally biased region" description="Low complexity" evidence="11">
    <location>
        <begin position="370"/>
        <end position="384"/>
    </location>
</feature>
<feature type="region of interest" description="Disordered" evidence="11">
    <location>
        <begin position="260"/>
        <end position="561"/>
    </location>
</feature>
<proteinExistence type="inferred from homology"/>
<protein>
    <recommendedName>
        <fullName evidence="2">non-specific serine/threonine protein kinase</fullName>
        <ecNumber evidence="2">2.7.11.1</ecNumber>
    </recommendedName>
</protein>
<dbReference type="PROSITE" id="PS50011">
    <property type="entry name" value="PROTEIN_KINASE_DOM"/>
    <property type="match status" value="1"/>
</dbReference>
<dbReference type="InterPro" id="IPR008271">
    <property type="entry name" value="Ser/Thr_kinase_AS"/>
</dbReference>
<dbReference type="EC" id="2.7.11.1" evidence="2"/>
<comment type="catalytic activity">
    <reaction evidence="9">
        <text>L-seryl-[protein] + ATP = O-phospho-L-seryl-[protein] + ADP + H(+)</text>
        <dbReference type="Rhea" id="RHEA:17989"/>
        <dbReference type="Rhea" id="RHEA-COMP:9863"/>
        <dbReference type="Rhea" id="RHEA-COMP:11604"/>
        <dbReference type="ChEBI" id="CHEBI:15378"/>
        <dbReference type="ChEBI" id="CHEBI:29999"/>
        <dbReference type="ChEBI" id="CHEBI:30616"/>
        <dbReference type="ChEBI" id="CHEBI:83421"/>
        <dbReference type="ChEBI" id="CHEBI:456216"/>
        <dbReference type="EC" id="2.7.11.1"/>
    </reaction>
</comment>
<evidence type="ECO:0000256" key="7">
    <source>
        <dbReference type="ARBA" id="ARBA00022840"/>
    </source>
</evidence>
<dbReference type="GO" id="GO:0007017">
    <property type="term" value="P:microtubule-based process"/>
    <property type="evidence" value="ECO:0007669"/>
    <property type="project" value="TreeGrafter"/>
</dbReference>
<dbReference type="SUPFAM" id="SSF56112">
    <property type="entry name" value="Protein kinase-like (PK-like)"/>
    <property type="match status" value="1"/>
</dbReference>
<keyword evidence="4" id="KW-0808">Transferase</keyword>
<dbReference type="Gene3D" id="3.30.200.20">
    <property type="entry name" value="Phosphorylase Kinase, domain 1"/>
    <property type="match status" value="1"/>
</dbReference>
<dbReference type="InterPro" id="IPR000719">
    <property type="entry name" value="Prot_kinase_dom"/>
</dbReference>
<comment type="catalytic activity">
    <reaction evidence="8">
        <text>L-threonyl-[protein] + ATP = O-phospho-L-threonyl-[protein] + ADP + H(+)</text>
        <dbReference type="Rhea" id="RHEA:46608"/>
        <dbReference type="Rhea" id="RHEA-COMP:11060"/>
        <dbReference type="Rhea" id="RHEA-COMP:11605"/>
        <dbReference type="ChEBI" id="CHEBI:15378"/>
        <dbReference type="ChEBI" id="CHEBI:30013"/>
        <dbReference type="ChEBI" id="CHEBI:30616"/>
        <dbReference type="ChEBI" id="CHEBI:61977"/>
        <dbReference type="ChEBI" id="CHEBI:456216"/>
        <dbReference type="EC" id="2.7.11.1"/>
    </reaction>
</comment>
<feature type="binding site" evidence="10">
    <location>
        <position position="37"/>
    </location>
    <ligand>
        <name>ATP</name>
        <dbReference type="ChEBI" id="CHEBI:30616"/>
    </ligand>
</feature>
<evidence type="ECO:0000259" key="12">
    <source>
        <dbReference type="PROSITE" id="PS50011"/>
    </source>
</evidence>
<dbReference type="FunFam" id="3.30.200.20:FF:000108">
    <property type="entry name" value="Serine/threonine-protein kinase Nek2"/>
    <property type="match status" value="1"/>
</dbReference>
<dbReference type="InterPro" id="IPR050660">
    <property type="entry name" value="NEK_Ser/Thr_kinase"/>
</dbReference>
<sequence>MESRMDQYEIMEQIGRGAFGAAILVNHKQEKTKYVLKKIRLARQTERCRRSAHQEMALIARLQHPFIVEFKEAWVEKGCYVCIVTGYCEGGDMAELMKRSNGTYFPEEKLLKWFAQLLLAVEYLHSNFVLHRDLKCSNIFLTKDQDVRLGDFGLAKTLKADDLASSVVGTPNYMCPELLADIPYGFKSDIWSLGCCMYEMAAHRPAFKAFVHKSIFHWSFTCVLFFLLENTYQKHVEKEPEHRPNASEILRHPYLQPYVNQNRPFPDPSHGKPSPEKPIPTSNSSQISMSESQSSSISSSDKDSIHSSERSTSALAPSSDHKSQPKTVKNILMAFKEESKPRETSSPARASRLKMGGAPGNKNVPEPYPKGSKPISATSSSSKSNEVLPDEPVKTNFDLAKQAQASNPGKHLLPIIDTSPKVKPKYDMVSPTEPIKHVVADGISAKTKQRPPPSSIHKRPAISAHRPAGADSPSPPNTAITKPVPIKTTSEREKSPLRPARSPNNIISQSPEPEKPSLTPSGVKHAETSNSAVKPLPMKESLPIVAKEHMGKSEHTNEVGFLRFHRARVPSPRLLL</sequence>
<dbReference type="Pfam" id="PF00069">
    <property type="entry name" value="Pkinase"/>
    <property type="match status" value="1"/>
</dbReference>
<feature type="compositionally biased region" description="Basic and acidic residues" evidence="11">
    <location>
        <begin position="300"/>
        <end position="309"/>
    </location>
</feature>
<dbReference type="GO" id="GO:0005524">
    <property type="term" value="F:ATP binding"/>
    <property type="evidence" value="ECO:0007669"/>
    <property type="project" value="UniProtKB-UniRule"/>
</dbReference>
<evidence type="ECO:0000256" key="3">
    <source>
        <dbReference type="ARBA" id="ARBA00022527"/>
    </source>
</evidence>
<accession>A0A6V7NH61</accession>
<dbReference type="GO" id="GO:0055028">
    <property type="term" value="C:cortical microtubule"/>
    <property type="evidence" value="ECO:0007669"/>
    <property type="project" value="TreeGrafter"/>
</dbReference>
<dbReference type="PROSITE" id="PS00108">
    <property type="entry name" value="PROTEIN_KINASE_ST"/>
    <property type="match status" value="1"/>
</dbReference>
<dbReference type="PANTHER" id="PTHR43671:SF97">
    <property type="entry name" value="SERINE_THREONINE-PROTEIN KINASE NEK4"/>
    <property type="match status" value="1"/>
</dbReference>
<evidence type="ECO:0000256" key="6">
    <source>
        <dbReference type="ARBA" id="ARBA00022777"/>
    </source>
</evidence>
<feature type="compositionally biased region" description="Low complexity" evidence="11">
    <location>
        <begin position="282"/>
        <end position="299"/>
    </location>
</feature>
<dbReference type="PANTHER" id="PTHR43671">
    <property type="entry name" value="SERINE/THREONINE-PROTEIN KINASE NEK"/>
    <property type="match status" value="1"/>
</dbReference>
<feature type="domain" description="Protein kinase" evidence="12">
    <location>
        <begin position="8"/>
        <end position="255"/>
    </location>
</feature>
<dbReference type="AlphaFoldDB" id="A0A6V7NH61"/>
<evidence type="ECO:0000256" key="11">
    <source>
        <dbReference type="SAM" id="MobiDB-lite"/>
    </source>
</evidence>
<reference evidence="13" key="1">
    <citation type="submission" date="2020-07" db="EMBL/GenBank/DDBJ databases">
        <authorList>
            <person name="Lin J."/>
        </authorList>
    </citation>
    <scope>NUCLEOTIDE SEQUENCE</scope>
</reference>
<evidence type="ECO:0000256" key="4">
    <source>
        <dbReference type="ARBA" id="ARBA00022679"/>
    </source>
</evidence>
<keyword evidence="6" id="KW-0418">Kinase</keyword>
<dbReference type="InterPro" id="IPR011009">
    <property type="entry name" value="Kinase-like_dom_sf"/>
</dbReference>
<evidence type="ECO:0000256" key="9">
    <source>
        <dbReference type="ARBA" id="ARBA00048679"/>
    </source>
</evidence>
<feature type="compositionally biased region" description="Basic and acidic residues" evidence="11">
    <location>
        <begin position="546"/>
        <end position="557"/>
    </location>
</feature>
<feature type="compositionally biased region" description="Polar residues" evidence="11">
    <location>
        <begin position="502"/>
        <end position="511"/>
    </location>
</feature>
<name>A0A6V7NH61_ANACO</name>
<evidence type="ECO:0000256" key="5">
    <source>
        <dbReference type="ARBA" id="ARBA00022741"/>
    </source>
</evidence>
<dbReference type="GO" id="GO:0004674">
    <property type="term" value="F:protein serine/threonine kinase activity"/>
    <property type="evidence" value="ECO:0007669"/>
    <property type="project" value="UniProtKB-KW"/>
</dbReference>
<dbReference type="EMBL" id="LR862138">
    <property type="protein sequence ID" value="CAD1817950.1"/>
    <property type="molecule type" value="Genomic_DNA"/>
</dbReference>
<dbReference type="PROSITE" id="PS00107">
    <property type="entry name" value="PROTEIN_KINASE_ATP"/>
    <property type="match status" value="1"/>
</dbReference>
<gene>
    <name evidence="13" type="ORF">CB5_LOCUS1161</name>
</gene>
<evidence type="ECO:0000256" key="1">
    <source>
        <dbReference type="ARBA" id="ARBA00010886"/>
    </source>
</evidence>
<organism evidence="13">
    <name type="scientific">Ananas comosus var. bracteatus</name>
    <name type="common">red pineapple</name>
    <dbReference type="NCBI Taxonomy" id="296719"/>
    <lineage>
        <taxon>Eukaryota</taxon>
        <taxon>Viridiplantae</taxon>
        <taxon>Streptophyta</taxon>
        <taxon>Embryophyta</taxon>
        <taxon>Tracheophyta</taxon>
        <taxon>Spermatophyta</taxon>
        <taxon>Magnoliopsida</taxon>
        <taxon>Liliopsida</taxon>
        <taxon>Poales</taxon>
        <taxon>Bromeliaceae</taxon>
        <taxon>Bromelioideae</taxon>
        <taxon>Ananas</taxon>
    </lineage>
</organism>
<evidence type="ECO:0000256" key="8">
    <source>
        <dbReference type="ARBA" id="ARBA00047899"/>
    </source>
</evidence>